<dbReference type="GeneID" id="64054420"/>
<gene>
    <name evidence="1" type="ORF">TEHN7118_0339</name>
</gene>
<dbReference type="Pfam" id="PF13470">
    <property type="entry name" value="PIN_3"/>
    <property type="match status" value="1"/>
</dbReference>
<dbReference type="InterPro" id="IPR002716">
    <property type="entry name" value="PIN_dom"/>
</dbReference>
<name>A0A2H6DLH8_TETHA</name>
<comment type="caution">
    <text evidence="1">The sequence shown here is derived from an EMBL/GenBank/DDBJ whole genome shotgun (WGS) entry which is preliminary data.</text>
</comment>
<dbReference type="Gene3D" id="3.40.50.1010">
    <property type="entry name" value="5'-nuclease"/>
    <property type="match status" value="1"/>
</dbReference>
<proteinExistence type="predicted"/>
<protein>
    <submittedName>
        <fullName evidence="1">Uncharacterized protein</fullName>
    </submittedName>
</protein>
<sequence>MNCIIDINVILDVLAKREEFYKQSKEVYMLSVYGVIKGYITANMITDIYYILEKYGSENAKNEVKKLLQLNEVLSVTELDCINALELSGEDYEDNLIIATATRNGVESIVTRNVDDYLNSGLIVYTPEELIHKFK</sequence>
<reference evidence="1 2" key="1">
    <citation type="submission" date="2016-05" db="EMBL/GenBank/DDBJ databases">
        <title>Whole genome sequencing of Tetragenococcus halophilus subsp. halophilus NISL 7118.</title>
        <authorList>
            <person name="Shiwa Y."/>
            <person name="Nishimura I."/>
            <person name="Yoshikawa H."/>
            <person name="Koyama Y."/>
            <person name="Oguma T."/>
        </authorList>
    </citation>
    <scope>NUCLEOTIDE SEQUENCE [LARGE SCALE GENOMIC DNA]</scope>
    <source>
        <strain evidence="1 2">NISL 7118</strain>
    </source>
</reference>
<dbReference type="AlphaFoldDB" id="A0A2H6DLH8"/>
<dbReference type="SUPFAM" id="SSF88723">
    <property type="entry name" value="PIN domain-like"/>
    <property type="match status" value="1"/>
</dbReference>
<organism evidence="1 2">
    <name type="scientific">Tetragenococcus halophilus subsp. halophilus</name>
    <dbReference type="NCBI Taxonomy" id="1513897"/>
    <lineage>
        <taxon>Bacteria</taxon>
        <taxon>Bacillati</taxon>
        <taxon>Bacillota</taxon>
        <taxon>Bacilli</taxon>
        <taxon>Lactobacillales</taxon>
        <taxon>Enterococcaceae</taxon>
        <taxon>Tetragenococcus</taxon>
    </lineage>
</organism>
<dbReference type="Proteomes" id="UP000236214">
    <property type="component" value="Unassembled WGS sequence"/>
</dbReference>
<evidence type="ECO:0000313" key="1">
    <source>
        <dbReference type="EMBL" id="GBD67533.1"/>
    </source>
</evidence>
<accession>A0A2H6DLH8</accession>
<evidence type="ECO:0000313" key="2">
    <source>
        <dbReference type="Proteomes" id="UP000236214"/>
    </source>
</evidence>
<dbReference type="InterPro" id="IPR029060">
    <property type="entry name" value="PIN-like_dom_sf"/>
</dbReference>
<dbReference type="RefSeq" id="WP_014125278.1">
    <property type="nucleotide sequence ID" value="NZ_BAABQP010000061.1"/>
</dbReference>
<dbReference type="EMBL" id="BDEC01000011">
    <property type="protein sequence ID" value="GBD67533.1"/>
    <property type="molecule type" value="Genomic_DNA"/>
</dbReference>
<keyword evidence="2" id="KW-1185">Reference proteome</keyword>